<evidence type="ECO:0000313" key="6">
    <source>
        <dbReference type="EMBL" id="GAA4261081.1"/>
    </source>
</evidence>
<dbReference type="InterPro" id="IPR005471">
    <property type="entry name" value="Tscrpt_reg_IclR_N"/>
</dbReference>
<evidence type="ECO:0000256" key="1">
    <source>
        <dbReference type="ARBA" id="ARBA00023015"/>
    </source>
</evidence>
<dbReference type="EMBL" id="BAABAT010000044">
    <property type="protein sequence ID" value="GAA4261081.1"/>
    <property type="molecule type" value="Genomic_DNA"/>
</dbReference>
<name>A0ABP8DPK7_9ACTN</name>
<dbReference type="InterPro" id="IPR050707">
    <property type="entry name" value="HTH_MetabolicPath_Reg"/>
</dbReference>
<dbReference type="PROSITE" id="PS51077">
    <property type="entry name" value="HTH_ICLR"/>
    <property type="match status" value="1"/>
</dbReference>
<keyword evidence="2" id="KW-0238">DNA-binding</keyword>
<dbReference type="SUPFAM" id="SSF55781">
    <property type="entry name" value="GAF domain-like"/>
    <property type="match status" value="1"/>
</dbReference>
<dbReference type="PROSITE" id="PS51078">
    <property type="entry name" value="ICLR_ED"/>
    <property type="match status" value="1"/>
</dbReference>
<reference evidence="7" key="1">
    <citation type="journal article" date="2019" name="Int. J. Syst. Evol. Microbiol.">
        <title>The Global Catalogue of Microorganisms (GCM) 10K type strain sequencing project: providing services to taxonomists for standard genome sequencing and annotation.</title>
        <authorList>
            <consortium name="The Broad Institute Genomics Platform"/>
            <consortium name="The Broad Institute Genome Sequencing Center for Infectious Disease"/>
            <person name="Wu L."/>
            <person name="Ma J."/>
        </authorList>
    </citation>
    <scope>NUCLEOTIDE SEQUENCE [LARGE SCALE GENOMIC DNA]</scope>
    <source>
        <strain evidence="7">JCM 17441</strain>
    </source>
</reference>
<accession>A0ABP8DPK7</accession>
<protein>
    <submittedName>
        <fullName evidence="6">IclR family transcriptional regulator</fullName>
    </submittedName>
</protein>
<sequence>MVRGRKTAGEGVLDDDHTVIGRVFSILDAVTALGDRATLGALTRSTAIPKPTVRRIAGQLVERGVLDRSGNVYRLGSRLLEFGALAGEQRGYRPATAYLQDLHARSGEIAFLMVSTETTNAIVDSVFGANRLADVRRPWPSLIRDPVFLASASGRIVLADRPALVDDLRGRSLGRATTRTVTHWRAMEAVLATIRDTGIAVEHEEATLGFSCVAAAVRDSSGRVVAAVGVTGRTPTLRPQLLSRPLLAAADAIGRTMV</sequence>
<dbReference type="InterPro" id="IPR036390">
    <property type="entry name" value="WH_DNA-bd_sf"/>
</dbReference>
<dbReference type="SUPFAM" id="SSF46785">
    <property type="entry name" value="Winged helix' DNA-binding domain"/>
    <property type="match status" value="1"/>
</dbReference>
<dbReference type="RefSeq" id="WP_345138154.1">
    <property type="nucleotide sequence ID" value="NZ_BAABAT010000044.1"/>
</dbReference>
<dbReference type="PANTHER" id="PTHR30136">
    <property type="entry name" value="HELIX-TURN-HELIX TRANSCRIPTIONAL REGULATOR, ICLR FAMILY"/>
    <property type="match status" value="1"/>
</dbReference>
<dbReference type="Gene3D" id="1.10.10.10">
    <property type="entry name" value="Winged helix-like DNA-binding domain superfamily/Winged helix DNA-binding domain"/>
    <property type="match status" value="1"/>
</dbReference>
<proteinExistence type="predicted"/>
<gene>
    <name evidence="6" type="ORF">GCM10022255_092300</name>
</gene>
<dbReference type="Pfam" id="PF09339">
    <property type="entry name" value="HTH_IclR"/>
    <property type="match status" value="1"/>
</dbReference>
<dbReference type="Proteomes" id="UP001500620">
    <property type="component" value="Unassembled WGS sequence"/>
</dbReference>
<evidence type="ECO:0000259" key="4">
    <source>
        <dbReference type="PROSITE" id="PS51077"/>
    </source>
</evidence>
<keyword evidence="1" id="KW-0805">Transcription regulation</keyword>
<feature type="domain" description="HTH iclR-type" evidence="4">
    <location>
        <begin position="17"/>
        <end position="77"/>
    </location>
</feature>
<dbReference type="Gene3D" id="3.30.450.40">
    <property type="match status" value="1"/>
</dbReference>
<dbReference type="PANTHER" id="PTHR30136:SF35">
    <property type="entry name" value="HTH-TYPE TRANSCRIPTIONAL REGULATOR RV1719"/>
    <property type="match status" value="1"/>
</dbReference>
<dbReference type="Pfam" id="PF01614">
    <property type="entry name" value="IclR_C"/>
    <property type="match status" value="1"/>
</dbReference>
<keyword evidence="3" id="KW-0804">Transcription</keyword>
<evidence type="ECO:0000256" key="2">
    <source>
        <dbReference type="ARBA" id="ARBA00023125"/>
    </source>
</evidence>
<dbReference type="SMART" id="SM00346">
    <property type="entry name" value="HTH_ICLR"/>
    <property type="match status" value="1"/>
</dbReference>
<dbReference type="InterPro" id="IPR029016">
    <property type="entry name" value="GAF-like_dom_sf"/>
</dbReference>
<organism evidence="6 7">
    <name type="scientific">Dactylosporangium darangshiense</name>
    <dbReference type="NCBI Taxonomy" id="579108"/>
    <lineage>
        <taxon>Bacteria</taxon>
        <taxon>Bacillati</taxon>
        <taxon>Actinomycetota</taxon>
        <taxon>Actinomycetes</taxon>
        <taxon>Micromonosporales</taxon>
        <taxon>Micromonosporaceae</taxon>
        <taxon>Dactylosporangium</taxon>
    </lineage>
</organism>
<keyword evidence="7" id="KW-1185">Reference proteome</keyword>
<evidence type="ECO:0000256" key="3">
    <source>
        <dbReference type="ARBA" id="ARBA00023163"/>
    </source>
</evidence>
<evidence type="ECO:0000313" key="7">
    <source>
        <dbReference type="Proteomes" id="UP001500620"/>
    </source>
</evidence>
<dbReference type="InterPro" id="IPR036388">
    <property type="entry name" value="WH-like_DNA-bd_sf"/>
</dbReference>
<evidence type="ECO:0000259" key="5">
    <source>
        <dbReference type="PROSITE" id="PS51078"/>
    </source>
</evidence>
<comment type="caution">
    <text evidence="6">The sequence shown here is derived from an EMBL/GenBank/DDBJ whole genome shotgun (WGS) entry which is preliminary data.</text>
</comment>
<feature type="domain" description="IclR-ED" evidence="5">
    <location>
        <begin position="78"/>
        <end position="258"/>
    </location>
</feature>
<dbReference type="InterPro" id="IPR014757">
    <property type="entry name" value="Tscrpt_reg_IclR_C"/>
</dbReference>